<keyword evidence="5 8" id="KW-0342">GTP-binding</keyword>
<evidence type="ECO:0000256" key="5">
    <source>
        <dbReference type="ARBA" id="ARBA00023134"/>
    </source>
</evidence>
<dbReference type="Proteomes" id="UP001521911">
    <property type="component" value="Unassembled WGS sequence"/>
</dbReference>
<feature type="binding site" evidence="8">
    <location>
        <position position="136"/>
    </location>
    <ligand>
        <name>GTP</name>
        <dbReference type="ChEBI" id="CHEBI:37565"/>
    </ligand>
</feature>
<dbReference type="HOGENOM" id="CLU_024865_2_3_11"/>
<comment type="function">
    <text evidence="8 10">Essential cell division protein that forms a contractile ring structure (Z ring) at the future cell division site. The regulation of the ring assembly controls the timing and the location of cell division. One of the functions of the FtsZ ring is to recruit other cell division proteins to the septum to produce a new cell wall between the dividing cells. Binds GTP and shows GTPase activity.</text>
</comment>
<feature type="binding site" evidence="8">
    <location>
        <begin position="18"/>
        <end position="22"/>
    </location>
    <ligand>
        <name>GTP</name>
        <dbReference type="ChEBI" id="CHEBI:37565"/>
    </ligand>
</feature>
<keyword evidence="17" id="KW-1185">Reference proteome</keyword>
<dbReference type="Proteomes" id="UP000031890">
    <property type="component" value="Chromosome"/>
</dbReference>
<gene>
    <name evidence="8 14" type="primary">ftsZ</name>
    <name evidence="14" type="ORF">CSING_09060</name>
    <name evidence="15" type="ORF">MHK08_00640</name>
</gene>
<dbReference type="AlphaFoldDB" id="A0A0B6F5M6"/>
<dbReference type="InterPro" id="IPR003008">
    <property type="entry name" value="Tubulin_FtsZ_GTPase"/>
</dbReference>
<sequence>MISSSNNLADIKVVGVGGGGVNAVNRMIEEGLKGVQFVAINTDSQALIFSDADTKLDIGREATRGLGAGANPEVGKTSAEDHKTEIEDALQGSDMVFVTAGEGGGTGTGAAPVVASIAKKMGALTVGVVTRPFKFEGARRTRQAMAGIEELREVCDTLIVIPNDRLMQLGGEELSIVEAFRAADEVLHNGVQGITNLITIPGMINVDFADVRSVMSDAGSALMGIGFARGDNRALNAAEQAINSPLLESTMEGAKGVLLSIAGGSDLGLHEVNAAASMVEERADEDANIIFGTIIDDNLGDEVRVTIIATGFDAQANMTTQPAHTGHGQQATPAARPGSLFENRGEAQQETPAASRAEAPREEYTRSEPQRAEAPRAERIEREEYAPRHSYEREQPSEPAPSSGLFTSSDRFRREEREGRDDYRLSRPDERRSRGFDDDGDDDLDVPSFMR</sequence>
<dbReference type="PROSITE" id="PS01134">
    <property type="entry name" value="FTSZ_1"/>
    <property type="match status" value="1"/>
</dbReference>
<evidence type="ECO:0000256" key="2">
    <source>
        <dbReference type="ARBA" id="ARBA00022490"/>
    </source>
</evidence>
<dbReference type="PANTHER" id="PTHR30314:SF3">
    <property type="entry name" value="MITOCHONDRIAL DIVISION PROTEIN FSZA"/>
    <property type="match status" value="1"/>
</dbReference>
<evidence type="ECO:0000256" key="1">
    <source>
        <dbReference type="ARBA" id="ARBA00009690"/>
    </source>
</evidence>
<reference evidence="14 16" key="1">
    <citation type="journal article" date="2015" name="Genome Announc.">
        <title>Complete Genome Sequence and Annotation of Corynebacterium singulare DSM 44357, Isolated from a Human Semen Specimen.</title>
        <authorList>
            <person name="Merten M."/>
            <person name="Brinkrolf K."/>
            <person name="Albersmeier A."/>
            <person name="Kutter Y."/>
            <person name="Ruckert C."/>
            <person name="Tauch A."/>
        </authorList>
    </citation>
    <scope>NUCLEOTIDE SEQUENCE [LARGE SCALE GENOMIC DNA]</scope>
    <source>
        <strain evidence="14">IBS B52218</strain>
    </source>
</reference>
<evidence type="ECO:0000256" key="4">
    <source>
        <dbReference type="ARBA" id="ARBA00022741"/>
    </source>
</evidence>
<feature type="binding site" evidence="8">
    <location>
        <position position="140"/>
    </location>
    <ligand>
        <name>GTP</name>
        <dbReference type="ChEBI" id="CHEBI:37565"/>
    </ligand>
</feature>
<evidence type="ECO:0000256" key="9">
    <source>
        <dbReference type="NCBIfam" id="TIGR00065"/>
    </source>
</evidence>
<comment type="similarity">
    <text evidence="1 8 10">Belongs to the FtsZ family.</text>
</comment>
<dbReference type="OrthoDB" id="9813375at2"/>
<keyword evidence="7 8" id="KW-0131">Cell cycle</keyword>
<feature type="binding site" evidence="8">
    <location>
        <position position="184"/>
    </location>
    <ligand>
        <name>GTP</name>
        <dbReference type="ChEBI" id="CHEBI:37565"/>
    </ligand>
</feature>
<proteinExistence type="inferred from homology"/>
<dbReference type="CDD" id="cd02201">
    <property type="entry name" value="FtsZ_type1"/>
    <property type="match status" value="1"/>
</dbReference>
<evidence type="ECO:0000256" key="8">
    <source>
        <dbReference type="HAMAP-Rule" id="MF_00909"/>
    </source>
</evidence>
<evidence type="ECO:0000259" key="13">
    <source>
        <dbReference type="SMART" id="SM00865"/>
    </source>
</evidence>
<dbReference type="EMBL" id="JAKRDF010000001">
    <property type="protein sequence ID" value="MCG7274989.1"/>
    <property type="molecule type" value="Genomic_DNA"/>
</dbReference>
<dbReference type="InterPro" id="IPR000158">
    <property type="entry name" value="Cell_div_FtsZ"/>
</dbReference>
<protein>
    <recommendedName>
        <fullName evidence="8 9">Cell division protein FtsZ</fullName>
    </recommendedName>
</protein>
<dbReference type="SMART" id="SM00865">
    <property type="entry name" value="Tubulin_C"/>
    <property type="match status" value="1"/>
</dbReference>
<dbReference type="NCBIfam" id="TIGR00065">
    <property type="entry name" value="ftsZ"/>
    <property type="match status" value="1"/>
</dbReference>
<dbReference type="InterPro" id="IPR037103">
    <property type="entry name" value="Tubulin/FtsZ-like_C"/>
</dbReference>
<dbReference type="Pfam" id="PF12327">
    <property type="entry name" value="FtsZ_C"/>
    <property type="match status" value="1"/>
</dbReference>
<dbReference type="InterPro" id="IPR036525">
    <property type="entry name" value="Tubulin/FtsZ_GTPase_sf"/>
</dbReference>
<dbReference type="HAMAP" id="MF_00909">
    <property type="entry name" value="FtsZ"/>
    <property type="match status" value="1"/>
</dbReference>
<dbReference type="SUPFAM" id="SSF52490">
    <property type="entry name" value="Tubulin nucleotide-binding domain-like"/>
    <property type="match status" value="1"/>
</dbReference>
<dbReference type="SUPFAM" id="SSF55307">
    <property type="entry name" value="Tubulin C-terminal domain-like"/>
    <property type="match status" value="1"/>
</dbReference>
<evidence type="ECO:0000313" key="14">
    <source>
        <dbReference type="EMBL" id="AJI79331.1"/>
    </source>
</evidence>
<evidence type="ECO:0000256" key="10">
    <source>
        <dbReference type="RuleBase" id="RU000631"/>
    </source>
</evidence>
<dbReference type="PRINTS" id="PR00423">
    <property type="entry name" value="CELLDVISFTSZ"/>
</dbReference>
<feature type="compositionally biased region" description="Basic and acidic residues" evidence="11">
    <location>
        <begin position="358"/>
        <end position="396"/>
    </location>
</feature>
<dbReference type="SMART" id="SM00864">
    <property type="entry name" value="Tubulin"/>
    <property type="match status" value="1"/>
</dbReference>
<keyword evidence="4 8" id="KW-0547">Nucleotide-binding</keyword>
<feature type="binding site" evidence="8">
    <location>
        <begin position="105"/>
        <end position="107"/>
    </location>
    <ligand>
        <name>GTP</name>
        <dbReference type="ChEBI" id="CHEBI:37565"/>
    </ligand>
</feature>
<keyword evidence="2 8" id="KW-0963">Cytoplasm</keyword>
<evidence type="ECO:0000256" key="11">
    <source>
        <dbReference type="SAM" id="MobiDB-lite"/>
    </source>
</evidence>
<evidence type="ECO:0000313" key="17">
    <source>
        <dbReference type="Proteomes" id="UP001521911"/>
    </source>
</evidence>
<evidence type="ECO:0000259" key="12">
    <source>
        <dbReference type="SMART" id="SM00864"/>
    </source>
</evidence>
<name>A0A0B6F5M6_9CORY</name>
<dbReference type="InterPro" id="IPR045061">
    <property type="entry name" value="FtsZ/CetZ"/>
</dbReference>
<keyword evidence="6 8" id="KW-0717">Septation</keyword>
<dbReference type="GO" id="GO:0005737">
    <property type="term" value="C:cytoplasm"/>
    <property type="evidence" value="ECO:0007669"/>
    <property type="project" value="UniProtKB-SubCell"/>
</dbReference>
<evidence type="ECO:0000313" key="15">
    <source>
        <dbReference type="EMBL" id="MCG7274989.1"/>
    </source>
</evidence>
<dbReference type="GO" id="GO:0003924">
    <property type="term" value="F:GTPase activity"/>
    <property type="evidence" value="ECO:0007669"/>
    <property type="project" value="UniProtKB-UniRule"/>
</dbReference>
<dbReference type="RefSeq" id="WP_042531550.1">
    <property type="nucleotide sequence ID" value="NZ_CP010827.1"/>
</dbReference>
<dbReference type="InterPro" id="IPR020805">
    <property type="entry name" value="Cell_div_FtsZ_CS"/>
</dbReference>
<dbReference type="Gene3D" id="3.40.50.1440">
    <property type="entry name" value="Tubulin/FtsZ, GTPase domain"/>
    <property type="match status" value="1"/>
</dbReference>
<evidence type="ECO:0000256" key="6">
    <source>
        <dbReference type="ARBA" id="ARBA00023210"/>
    </source>
</evidence>
<reference evidence="15 17" key="2">
    <citation type="submission" date="2022-02" db="EMBL/GenBank/DDBJ databases">
        <title>Uncovering new skin microbiome diversity through culturing and metagenomics.</title>
        <authorList>
            <person name="Conlan S."/>
            <person name="Deming C."/>
            <person name="Nisc Comparative Sequencing Program N."/>
            <person name="Segre J.A."/>
        </authorList>
    </citation>
    <scope>NUCLEOTIDE SEQUENCE [LARGE SCALE GENOMIC DNA]</scope>
    <source>
        <strain evidence="15 17">ACRQV</strain>
    </source>
</reference>
<comment type="subunit">
    <text evidence="8">Homodimer. Polymerizes to form a dynamic ring structure in a strictly GTP-dependent manner. Interacts directly with several other division proteins.</text>
</comment>
<dbReference type="GO" id="GO:0005525">
    <property type="term" value="F:GTP binding"/>
    <property type="evidence" value="ECO:0007669"/>
    <property type="project" value="UniProtKB-UniRule"/>
</dbReference>
<evidence type="ECO:0000256" key="3">
    <source>
        <dbReference type="ARBA" id="ARBA00022618"/>
    </source>
</evidence>
<dbReference type="Gene3D" id="3.30.1330.20">
    <property type="entry name" value="Tubulin/FtsZ, C-terminal domain"/>
    <property type="match status" value="1"/>
</dbReference>
<organism evidence="14 16">
    <name type="scientific">Corynebacterium singulare</name>
    <dbReference type="NCBI Taxonomy" id="161899"/>
    <lineage>
        <taxon>Bacteria</taxon>
        <taxon>Bacillati</taxon>
        <taxon>Actinomycetota</taxon>
        <taxon>Actinomycetes</taxon>
        <taxon>Mycobacteriales</taxon>
        <taxon>Corynebacteriaceae</taxon>
        <taxon>Corynebacterium</taxon>
    </lineage>
</organism>
<dbReference type="KEGG" id="csx:CSING_09060"/>
<dbReference type="InterPro" id="IPR008280">
    <property type="entry name" value="Tub_FtsZ_C"/>
</dbReference>
<dbReference type="GO" id="GO:0032153">
    <property type="term" value="C:cell division site"/>
    <property type="evidence" value="ECO:0007669"/>
    <property type="project" value="UniProtKB-UniRule"/>
</dbReference>
<dbReference type="GO" id="GO:0051258">
    <property type="term" value="P:protein polymerization"/>
    <property type="evidence" value="ECO:0007669"/>
    <property type="project" value="UniProtKB-UniRule"/>
</dbReference>
<feature type="compositionally biased region" description="Basic and acidic residues" evidence="11">
    <location>
        <begin position="410"/>
        <end position="437"/>
    </location>
</feature>
<dbReference type="EMBL" id="CP010827">
    <property type="protein sequence ID" value="AJI79331.1"/>
    <property type="molecule type" value="Genomic_DNA"/>
</dbReference>
<dbReference type="FunFam" id="3.40.50.1440:FF:000023">
    <property type="entry name" value="Cell division protein FtsZ"/>
    <property type="match status" value="1"/>
</dbReference>
<dbReference type="PANTHER" id="PTHR30314">
    <property type="entry name" value="CELL DIVISION PROTEIN FTSZ-RELATED"/>
    <property type="match status" value="1"/>
</dbReference>
<dbReference type="Pfam" id="PF00091">
    <property type="entry name" value="Tubulin"/>
    <property type="match status" value="1"/>
</dbReference>
<accession>A0A0B6F5M6</accession>
<feature type="domain" description="Tubulin/FtsZ 2-layer sandwich" evidence="13">
    <location>
        <begin position="204"/>
        <end position="321"/>
    </location>
</feature>
<keyword evidence="3 8" id="KW-0132">Cell division</keyword>
<evidence type="ECO:0000256" key="7">
    <source>
        <dbReference type="ARBA" id="ARBA00023306"/>
    </source>
</evidence>
<feature type="domain" description="Tubulin/FtsZ GTPase" evidence="12">
    <location>
        <begin position="10"/>
        <end position="202"/>
    </location>
</feature>
<dbReference type="GO" id="GO:0000917">
    <property type="term" value="P:division septum assembly"/>
    <property type="evidence" value="ECO:0007669"/>
    <property type="project" value="UniProtKB-KW"/>
</dbReference>
<dbReference type="InterPro" id="IPR024757">
    <property type="entry name" value="FtsZ_C"/>
</dbReference>
<evidence type="ECO:0000313" key="16">
    <source>
        <dbReference type="Proteomes" id="UP000031890"/>
    </source>
</evidence>
<feature type="compositionally biased region" description="Polar residues" evidence="11">
    <location>
        <begin position="319"/>
        <end position="332"/>
    </location>
</feature>
<dbReference type="GO" id="GO:0043093">
    <property type="term" value="P:FtsZ-dependent cytokinesis"/>
    <property type="evidence" value="ECO:0007669"/>
    <property type="project" value="UniProtKB-UniRule"/>
</dbReference>
<comment type="subcellular location">
    <subcellularLocation>
        <location evidence="8">Cytoplasm</location>
    </subcellularLocation>
    <text evidence="8">Assembles at midcell at the inner surface of the cytoplasmic membrane.</text>
</comment>
<dbReference type="PROSITE" id="PS01135">
    <property type="entry name" value="FTSZ_2"/>
    <property type="match status" value="1"/>
</dbReference>
<dbReference type="STRING" id="161899.CSING_09060"/>
<dbReference type="InterPro" id="IPR018316">
    <property type="entry name" value="Tubulin/FtsZ_2-layer-sand-dom"/>
</dbReference>
<feature type="region of interest" description="Disordered" evidence="11">
    <location>
        <begin position="319"/>
        <end position="451"/>
    </location>
</feature>